<evidence type="ECO:0000256" key="2">
    <source>
        <dbReference type="ARBA" id="ARBA00022980"/>
    </source>
</evidence>
<sequence>MSFRTSLQSLRHALQAPVPSTSRCSCLPSSSRPFSSSPRSLAVLPPPASPWTLPKGLELKGQVTSVGKMQQTITVSVERRVIDHKTLKPSSWLLNSVRVIQEFSKHTKFLVHDPSEQCVVGDQVKIRNCRPISARKRFELVSIIKGARERVESHHGAGAAATETSA</sequence>
<dbReference type="GO" id="GO:0006412">
    <property type="term" value="P:translation"/>
    <property type="evidence" value="ECO:0007669"/>
    <property type="project" value="InterPro"/>
</dbReference>
<dbReference type="GO" id="GO:1990904">
    <property type="term" value="C:ribonucleoprotein complex"/>
    <property type="evidence" value="ECO:0007669"/>
    <property type="project" value="UniProtKB-KW"/>
</dbReference>
<evidence type="ECO:0000256" key="3">
    <source>
        <dbReference type="ARBA" id="ARBA00023274"/>
    </source>
</evidence>
<keyword evidence="3" id="KW-0687">Ribonucleoprotein</keyword>
<dbReference type="AlphaFoldDB" id="A0A0D6EPU7"/>
<dbReference type="Gene3D" id="2.40.50.140">
    <property type="entry name" value="Nucleic acid-binding proteins"/>
    <property type="match status" value="1"/>
</dbReference>
<proteinExistence type="inferred from homology"/>
<gene>
    <name evidence="4" type="primary">SPOSA6832_03638</name>
</gene>
<dbReference type="GO" id="GO:0005739">
    <property type="term" value="C:mitochondrion"/>
    <property type="evidence" value="ECO:0007669"/>
    <property type="project" value="TreeGrafter"/>
</dbReference>
<evidence type="ECO:0000313" key="5">
    <source>
        <dbReference type="Proteomes" id="UP000243876"/>
    </source>
</evidence>
<dbReference type="EMBL" id="CENE01000018">
    <property type="protein sequence ID" value="CEQ41861.1"/>
    <property type="molecule type" value="Genomic_DNA"/>
</dbReference>
<evidence type="ECO:0000313" key="4">
    <source>
        <dbReference type="EMBL" id="CEQ41861.1"/>
    </source>
</evidence>
<dbReference type="Pfam" id="PF00366">
    <property type="entry name" value="Ribosomal_S17"/>
    <property type="match status" value="1"/>
</dbReference>
<protein>
    <submittedName>
        <fullName evidence="4">SPOSA6832_03638-mRNA-1:cds</fullName>
    </submittedName>
</protein>
<dbReference type="PANTHER" id="PTHR10744:SF1">
    <property type="entry name" value="SMALL RIBOSOMAL SUBUNIT PROTEIN US17M"/>
    <property type="match status" value="1"/>
</dbReference>
<feature type="non-terminal residue" evidence="4">
    <location>
        <position position="1"/>
    </location>
</feature>
<comment type="similarity">
    <text evidence="1">Belongs to the universal ribosomal protein uS17 family.</text>
</comment>
<keyword evidence="5" id="KW-1185">Reference proteome</keyword>
<dbReference type="PANTHER" id="PTHR10744">
    <property type="entry name" value="40S RIBOSOMAL PROTEIN S11 FAMILY MEMBER"/>
    <property type="match status" value="1"/>
</dbReference>
<dbReference type="OrthoDB" id="274752at2759"/>
<reference evidence="5" key="1">
    <citation type="submission" date="2015-02" db="EMBL/GenBank/DDBJ databases">
        <authorList>
            <person name="Gon?alves P."/>
        </authorList>
    </citation>
    <scope>NUCLEOTIDE SEQUENCE [LARGE SCALE GENOMIC DNA]</scope>
</reference>
<dbReference type="InterPro" id="IPR012340">
    <property type="entry name" value="NA-bd_OB-fold"/>
</dbReference>
<dbReference type="GO" id="GO:0005840">
    <property type="term" value="C:ribosome"/>
    <property type="evidence" value="ECO:0007669"/>
    <property type="project" value="UniProtKB-KW"/>
</dbReference>
<dbReference type="CDD" id="cd00364">
    <property type="entry name" value="Ribosomal_uS17"/>
    <property type="match status" value="1"/>
</dbReference>
<accession>A0A0D6EPU7</accession>
<name>A0A0D6EPU7_SPOSA</name>
<dbReference type="Proteomes" id="UP000243876">
    <property type="component" value="Unassembled WGS sequence"/>
</dbReference>
<dbReference type="SUPFAM" id="SSF50249">
    <property type="entry name" value="Nucleic acid-binding proteins"/>
    <property type="match status" value="1"/>
</dbReference>
<organism evidence="4 5">
    <name type="scientific">Sporidiobolus salmonicolor</name>
    <name type="common">Yeast-like fungus</name>
    <name type="synonym">Sporobolomyces salmonicolor</name>
    <dbReference type="NCBI Taxonomy" id="5005"/>
    <lineage>
        <taxon>Eukaryota</taxon>
        <taxon>Fungi</taxon>
        <taxon>Dikarya</taxon>
        <taxon>Basidiomycota</taxon>
        <taxon>Pucciniomycotina</taxon>
        <taxon>Microbotryomycetes</taxon>
        <taxon>Sporidiobolales</taxon>
        <taxon>Sporidiobolaceae</taxon>
        <taxon>Sporobolomyces</taxon>
    </lineage>
</organism>
<dbReference type="GO" id="GO:0003735">
    <property type="term" value="F:structural constituent of ribosome"/>
    <property type="evidence" value="ECO:0007669"/>
    <property type="project" value="InterPro"/>
</dbReference>
<evidence type="ECO:0000256" key="1">
    <source>
        <dbReference type="ARBA" id="ARBA00010254"/>
    </source>
</evidence>
<keyword evidence="2" id="KW-0689">Ribosomal protein</keyword>
<dbReference type="InterPro" id="IPR000266">
    <property type="entry name" value="Ribosomal_uS17"/>
</dbReference>